<dbReference type="Gene3D" id="3.60.10.10">
    <property type="entry name" value="Endonuclease/exonuclease/phosphatase"/>
    <property type="match status" value="1"/>
</dbReference>
<keyword evidence="5" id="KW-0460">Magnesium</keyword>
<sequence>MRIISFNANGIRSAANKGFFDWFRAQDADILCVQETKAQEHQLAAADGNGVHPDFLPEGYRAWFKDASTKKGYSGVAIYSRREPDEVRTALGWAPFDDEGRYIEARFGNLSVVSFYIPSGSSGELRQGFKFEVMDWLKAHLDEWLASGRDYVLCGDWNIVRSRNDIRNWTGNQKNSGCLPPERAWLNGMIADACGDGLCEPPAQGWRDALRVLRPEAAEYTWWSNRGAARANNVGWRIDYQFVTPGLAERVEACAVHAEPRFSDHAPLVVDYRE</sequence>
<feature type="domain" description="Endonuclease/exonuclease/phosphatase" evidence="6">
    <location>
        <begin position="4"/>
        <end position="265"/>
    </location>
</feature>
<dbReference type="InterPro" id="IPR005135">
    <property type="entry name" value="Endo/exonuclease/phosphatase"/>
</dbReference>
<dbReference type="PROSITE" id="PS00726">
    <property type="entry name" value="AP_NUCLEASE_F1_1"/>
    <property type="match status" value="1"/>
</dbReference>
<evidence type="ECO:0000256" key="5">
    <source>
        <dbReference type="ARBA" id="ARBA00022842"/>
    </source>
</evidence>
<evidence type="ECO:0000256" key="4">
    <source>
        <dbReference type="ARBA" id="ARBA00022801"/>
    </source>
</evidence>
<dbReference type="RefSeq" id="WP_191728859.1">
    <property type="nucleotide sequence ID" value="NZ_JACSQJ010000002.1"/>
</dbReference>
<comment type="similarity">
    <text evidence="2">Belongs to the DNA repair enzymes AP/ExoA family.</text>
</comment>
<dbReference type="NCBIfam" id="TIGR00195">
    <property type="entry name" value="exoDNase_III"/>
    <property type="match status" value="1"/>
</dbReference>
<name>A0ABR8UIP0_9GAMM</name>
<comment type="cofactor">
    <cofactor evidence="1">
        <name>Mg(2+)</name>
        <dbReference type="ChEBI" id="CHEBI:18420"/>
    </cofactor>
</comment>
<dbReference type="SUPFAM" id="SSF56219">
    <property type="entry name" value="DNase I-like"/>
    <property type="match status" value="1"/>
</dbReference>
<comment type="caution">
    <text evidence="7">The sequence shown here is derived from an EMBL/GenBank/DDBJ whole genome shotgun (WGS) entry which is preliminary data.</text>
</comment>
<dbReference type="EC" id="3.1.11.2" evidence="7"/>
<keyword evidence="8" id="KW-1185">Reference proteome</keyword>
<evidence type="ECO:0000256" key="2">
    <source>
        <dbReference type="ARBA" id="ARBA00007092"/>
    </source>
</evidence>
<dbReference type="EMBL" id="JACSQJ010000002">
    <property type="protein sequence ID" value="MBD7987643.1"/>
    <property type="molecule type" value="Genomic_DNA"/>
</dbReference>
<dbReference type="InterPro" id="IPR004808">
    <property type="entry name" value="AP_endonuc_1"/>
</dbReference>
<evidence type="ECO:0000256" key="1">
    <source>
        <dbReference type="ARBA" id="ARBA00001946"/>
    </source>
</evidence>
<evidence type="ECO:0000313" key="7">
    <source>
        <dbReference type="EMBL" id="MBD7987643.1"/>
    </source>
</evidence>
<dbReference type="GO" id="GO:0008311">
    <property type="term" value="F:double-stranded DNA 3'-5' DNA exonuclease activity"/>
    <property type="evidence" value="ECO:0007669"/>
    <property type="project" value="UniProtKB-EC"/>
</dbReference>
<dbReference type="Pfam" id="PF03372">
    <property type="entry name" value="Exo_endo_phos"/>
    <property type="match status" value="1"/>
</dbReference>
<reference evidence="7 8" key="1">
    <citation type="submission" date="2020-08" db="EMBL/GenBank/DDBJ databases">
        <title>A Genomic Blueprint of the Chicken Gut Microbiome.</title>
        <authorList>
            <person name="Gilroy R."/>
            <person name="Ravi A."/>
            <person name="Getino M."/>
            <person name="Pursley I."/>
            <person name="Horton D.L."/>
            <person name="Alikhan N.-F."/>
            <person name="Baker D."/>
            <person name="Gharbi K."/>
            <person name="Hall N."/>
            <person name="Watson M."/>
            <person name="Adriaenssens E.M."/>
            <person name="Foster-Nyarko E."/>
            <person name="Jarju S."/>
            <person name="Secka A."/>
            <person name="Antonio M."/>
            <person name="Oren A."/>
            <person name="Chaudhuri R."/>
            <person name="La Ragione R.M."/>
            <person name="Hildebrand F."/>
            <person name="Pallen M.J."/>
        </authorList>
    </citation>
    <scope>NUCLEOTIDE SEQUENCE [LARGE SCALE GENOMIC DNA]</scope>
    <source>
        <strain evidence="7 8">Sa2BVA3</strain>
    </source>
</reference>
<dbReference type="PANTHER" id="PTHR22748">
    <property type="entry name" value="AP ENDONUCLEASE"/>
    <property type="match status" value="1"/>
</dbReference>
<proteinExistence type="inferred from homology"/>
<gene>
    <name evidence="7" type="primary">xth</name>
    <name evidence="7" type="ORF">H9645_06325</name>
</gene>
<dbReference type="CDD" id="cd10281">
    <property type="entry name" value="Nape_like_AP-endo"/>
    <property type="match status" value="1"/>
</dbReference>
<evidence type="ECO:0000256" key="3">
    <source>
        <dbReference type="ARBA" id="ARBA00022723"/>
    </source>
</evidence>
<evidence type="ECO:0000313" key="8">
    <source>
        <dbReference type="Proteomes" id="UP000647183"/>
    </source>
</evidence>
<dbReference type="InterPro" id="IPR036691">
    <property type="entry name" value="Endo/exonu/phosph_ase_sf"/>
</dbReference>
<dbReference type="PROSITE" id="PS51435">
    <property type="entry name" value="AP_NUCLEASE_F1_4"/>
    <property type="match status" value="1"/>
</dbReference>
<accession>A0ABR8UIP0</accession>
<organism evidence="7 8">
    <name type="scientific">Luteimonas colneyensis</name>
    <dbReference type="NCBI Taxonomy" id="2762230"/>
    <lineage>
        <taxon>Bacteria</taxon>
        <taxon>Pseudomonadati</taxon>
        <taxon>Pseudomonadota</taxon>
        <taxon>Gammaproteobacteria</taxon>
        <taxon>Lysobacterales</taxon>
        <taxon>Lysobacteraceae</taxon>
        <taxon>Luteimonas</taxon>
    </lineage>
</organism>
<dbReference type="InterPro" id="IPR020847">
    <property type="entry name" value="AP_endonuclease_F1_BS"/>
</dbReference>
<keyword evidence="3" id="KW-0479">Metal-binding</keyword>
<evidence type="ECO:0000259" key="6">
    <source>
        <dbReference type="Pfam" id="PF03372"/>
    </source>
</evidence>
<protein>
    <submittedName>
        <fullName evidence="7">Exodeoxyribonuclease III</fullName>
        <ecNumber evidence="7">3.1.11.2</ecNumber>
    </submittedName>
</protein>
<dbReference type="NCBIfam" id="TIGR00633">
    <property type="entry name" value="xth"/>
    <property type="match status" value="1"/>
</dbReference>
<keyword evidence="4 7" id="KW-0378">Hydrolase</keyword>
<dbReference type="Proteomes" id="UP000647183">
    <property type="component" value="Unassembled WGS sequence"/>
</dbReference>
<dbReference type="PANTHER" id="PTHR22748:SF6">
    <property type="entry name" value="DNA-(APURINIC OR APYRIMIDINIC SITE) ENDONUCLEASE"/>
    <property type="match status" value="1"/>
</dbReference>